<gene>
    <name evidence="1" type="ORF">HCG48_16105</name>
</gene>
<dbReference type="Proteomes" id="UP000500857">
    <property type="component" value="Chromosome"/>
</dbReference>
<accession>A0A6H1TZA3</accession>
<name>A0A6H1TZA3_9CYAN</name>
<organism evidence="1 2">
    <name type="scientific">Oxynema aestuarii AP17</name>
    <dbReference type="NCBI Taxonomy" id="2064643"/>
    <lineage>
        <taxon>Bacteria</taxon>
        <taxon>Bacillati</taxon>
        <taxon>Cyanobacteriota</taxon>
        <taxon>Cyanophyceae</taxon>
        <taxon>Oscillatoriophycideae</taxon>
        <taxon>Oscillatoriales</taxon>
        <taxon>Oscillatoriaceae</taxon>
        <taxon>Oxynema</taxon>
        <taxon>Oxynema aestuarii</taxon>
    </lineage>
</organism>
<evidence type="ECO:0000313" key="1">
    <source>
        <dbReference type="EMBL" id="QIZ71911.1"/>
    </source>
</evidence>
<sequence>MRILVTIPHVFDPNGGGNYGSLSPDPQPRIKALTQCLRSLHSLFNHKAQFCFEYRDRLYTLPANQGRSVLIQVIICTTQGLHLLDRLPIPSWSYQHHEVNCHPMLVGFECHALLREHLGQYDYYCYLEDDLILSDPEWFVKLGWFNHYIGDRAVLHPNRFEIVNHPEIKKIYIDPELEFKTGKRDNFAHYFSDNLTIAGNVMGQQIIINRAENPHSGCFFLNHRQMADWASRDYFLDGDSRFFGPLESAATLGIARTFRVYKPAASNANFLEIQHFGQAWSEKIKAVKFT</sequence>
<proteinExistence type="predicted"/>
<protein>
    <submittedName>
        <fullName evidence="1">Calcium-binding protein</fullName>
    </submittedName>
</protein>
<dbReference type="AlphaFoldDB" id="A0A6H1TZA3"/>
<dbReference type="RefSeq" id="WP_168570062.1">
    <property type="nucleotide sequence ID" value="NZ_CP051167.1"/>
</dbReference>
<reference evidence="1 2" key="1">
    <citation type="submission" date="2020-04" db="EMBL/GenBank/DDBJ databases">
        <authorList>
            <person name="Basu S."/>
            <person name="Maruthanayagam V."/>
            <person name="Chakraborty S."/>
            <person name="Pramanik A."/>
            <person name="Mukherjee J."/>
            <person name="Brink B."/>
        </authorList>
    </citation>
    <scope>NUCLEOTIDE SEQUENCE [LARGE SCALE GENOMIC DNA]</scope>
    <source>
        <strain evidence="1 2">AP17</strain>
    </source>
</reference>
<dbReference type="EMBL" id="CP051167">
    <property type="protein sequence ID" value="QIZ71911.1"/>
    <property type="molecule type" value="Genomic_DNA"/>
</dbReference>
<evidence type="ECO:0000313" key="2">
    <source>
        <dbReference type="Proteomes" id="UP000500857"/>
    </source>
</evidence>
<keyword evidence="2" id="KW-1185">Reference proteome</keyword>
<dbReference type="KEGG" id="oxy:HCG48_16105"/>